<protein>
    <submittedName>
        <fullName evidence="1">Uncharacterized protein</fullName>
    </submittedName>
</protein>
<organism evidence="1 2">
    <name type="scientific">Blepharisma stoltei</name>
    <dbReference type="NCBI Taxonomy" id="1481888"/>
    <lineage>
        <taxon>Eukaryota</taxon>
        <taxon>Sar</taxon>
        <taxon>Alveolata</taxon>
        <taxon>Ciliophora</taxon>
        <taxon>Postciliodesmatophora</taxon>
        <taxon>Heterotrichea</taxon>
        <taxon>Heterotrichida</taxon>
        <taxon>Blepharismidae</taxon>
        <taxon>Blepharisma</taxon>
    </lineage>
</organism>
<accession>A0AAU9JCM9</accession>
<dbReference type="Proteomes" id="UP001162131">
    <property type="component" value="Unassembled WGS sequence"/>
</dbReference>
<dbReference type="AlphaFoldDB" id="A0AAU9JCM9"/>
<dbReference type="EMBL" id="CAJZBQ010000035">
    <property type="protein sequence ID" value="CAG9323741.1"/>
    <property type="molecule type" value="Genomic_DNA"/>
</dbReference>
<proteinExistence type="predicted"/>
<name>A0AAU9JCM9_9CILI</name>
<evidence type="ECO:0000313" key="2">
    <source>
        <dbReference type="Proteomes" id="UP001162131"/>
    </source>
</evidence>
<comment type="caution">
    <text evidence="1">The sequence shown here is derived from an EMBL/GenBank/DDBJ whole genome shotgun (WGS) entry which is preliminary data.</text>
</comment>
<gene>
    <name evidence="1" type="ORF">BSTOLATCC_MIC34780</name>
</gene>
<sequence length="137" mass="16045">MGEKLEPIIKSAISANLPAGWIYHYLQPIIVISTTQHLPKLSLVRAFYENFENQNTFVHDDYNFLLVFKGSSLQYWKSSNEAILTTKLFCKGFIYTFMLYFKINEDLTEQNTALYNDYDLATKVLGQIYFKLKNTKF</sequence>
<keyword evidence="2" id="KW-1185">Reference proteome</keyword>
<evidence type="ECO:0000313" key="1">
    <source>
        <dbReference type="EMBL" id="CAG9323741.1"/>
    </source>
</evidence>
<reference evidence="1" key="1">
    <citation type="submission" date="2021-09" db="EMBL/GenBank/DDBJ databases">
        <authorList>
            <consortium name="AG Swart"/>
            <person name="Singh M."/>
            <person name="Singh A."/>
            <person name="Seah K."/>
            <person name="Emmerich C."/>
        </authorList>
    </citation>
    <scope>NUCLEOTIDE SEQUENCE</scope>
    <source>
        <strain evidence="1">ATCC30299</strain>
    </source>
</reference>